<organism evidence="1 2">
    <name type="scientific">Pseudobacteriovorax antillogorgiicola</name>
    <dbReference type="NCBI Taxonomy" id="1513793"/>
    <lineage>
        <taxon>Bacteria</taxon>
        <taxon>Pseudomonadati</taxon>
        <taxon>Bdellovibrionota</taxon>
        <taxon>Oligoflexia</taxon>
        <taxon>Oligoflexales</taxon>
        <taxon>Pseudobacteriovoracaceae</taxon>
        <taxon>Pseudobacteriovorax</taxon>
    </lineage>
</organism>
<sequence>MSNFTRFAKNIGRYLRQKGKFEAAPDTMWSGASKRQFHRHHLRGIDGFYLVLEGSSFPLVNVSNGGTCIESNEKRFAIDYLEKKVYRANLYILGKSTELPMSIHYVQGELIGFAFPDQPELRKLLDEALYYLDAGLFLKTLVKSQVSSFFQSPAWSSYSSFNGVVEVHTSTSLTGELDEVNISYIQGFYREYTVFSHKAITVSSSPERVLLIGDKKQILRNCLLVILGFRQIGKTKVFDQLIVAAIALLRKDLTRSQ</sequence>
<protein>
    <recommendedName>
        <fullName evidence="3">PilZ domain-containing protein</fullName>
    </recommendedName>
</protein>
<dbReference type="OrthoDB" id="10003019at2"/>
<dbReference type="RefSeq" id="WP_132320424.1">
    <property type="nucleotide sequence ID" value="NZ_FWZT01000012.1"/>
</dbReference>
<accession>A0A1Y6C1C3</accession>
<keyword evidence="2" id="KW-1185">Reference proteome</keyword>
<name>A0A1Y6C1C3_9BACT</name>
<reference evidence="2" key="1">
    <citation type="submission" date="2017-04" db="EMBL/GenBank/DDBJ databases">
        <authorList>
            <person name="Varghese N."/>
            <person name="Submissions S."/>
        </authorList>
    </citation>
    <scope>NUCLEOTIDE SEQUENCE [LARGE SCALE GENOMIC DNA]</scope>
    <source>
        <strain evidence="2">RKEM611</strain>
    </source>
</reference>
<dbReference type="Proteomes" id="UP000192907">
    <property type="component" value="Unassembled WGS sequence"/>
</dbReference>
<gene>
    <name evidence="1" type="ORF">SAMN06296036_11275</name>
</gene>
<dbReference type="EMBL" id="FWZT01000012">
    <property type="protein sequence ID" value="SMF40395.1"/>
    <property type="molecule type" value="Genomic_DNA"/>
</dbReference>
<dbReference type="AlphaFoldDB" id="A0A1Y6C1C3"/>
<evidence type="ECO:0000313" key="1">
    <source>
        <dbReference type="EMBL" id="SMF40395.1"/>
    </source>
</evidence>
<evidence type="ECO:0008006" key="3">
    <source>
        <dbReference type="Google" id="ProtNLM"/>
    </source>
</evidence>
<evidence type="ECO:0000313" key="2">
    <source>
        <dbReference type="Proteomes" id="UP000192907"/>
    </source>
</evidence>
<proteinExistence type="predicted"/>